<dbReference type="InterPro" id="IPR045863">
    <property type="entry name" value="CorA_TM1_TM2"/>
</dbReference>
<comment type="similarity">
    <text evidence="2 8">Belongs to the CorA metal ion transporter (MIT) (TC 1.A.35) family.</text>
</comment>
<sequence length="317" mass="37987">MIRISGITNDQQLKRNVSINELNLSEYKMCWIDFNSPNEAEINHLEQTFHFHPLAIEDCVYRLQRPKLDYYDDYTFYVTQTVREGSKDVSKDELNFFIGDNYIVSYHQEHTKEVEDVWDLFLTQKSSFQWAPYYVLYRILDKIVDNYFPLIYKIEDELDKIEDNTQNKSMDLLMNELFDIRHTLLNLRHTFNPMRDLLYRMLNSQHLDGVKERKEYFSDIYDHLLKLSEMVMSNREVTADIRDSYLSLNSHQTNNVMKVLTIITSIFAPLTFIAGIYGMNFENMPELAWEYGYFISLGLMAIISMSMILWFKKKKWF</sequence>
<evidence type="ECO:0000313" key="9">
    <source>
        <dbReference type="EMBL" id="MFC4023012.1"/>
    </source>
</evidence>
<name>A0ABV8GWE7_9BACI</name>
<keyword evidence="6 8" id="KW-1133">Transmembrane helix</keyword>
<dbReference type="CDD" id="cd12831">
    <property type="entry name" value="TmCorA-like_u2"/>
    <property type="match status" value="1"/>
</dbReference>
<evidence type="ECO:0000256" key="3">
    <source>
        <dbReference type="ARBA" id="ARBA00022448"/>
    </source>
</evidence>
<dbReference type="PANTHER" id="PTHR46494:SF1">
    <property type="entry name" value="CORA FAMILY METAL ION TRANSPORTER (EUROFUNG)"/>
    <property type="match status" value="1"/>
</dbReference>
<dbReference type="Proteomes" id="UP001595772">
    <property type="component" value="Unassembled WGS sequence"/>
</dbReference>
<keyword evidence="4 8" id="KW-1003">Cell membrane</keyword>
<protein>
    <recommendedName>
        <fullName evidence="8">Magnesium transport protein CorA</fullName>
    </recommendedName>
</protein>
<keyword evidence="8" id="KW-0406">Ion transport</keyword>
<comment type="caution">
    <text evidence="9">The sequence shown here is derived from an EMBL/GenBank/DDBJ whole genome shotgun (WGS) entry which is preliminary data.</text>
</comment>
<dbReference type="Pfam" id="PF01544">
    <property type="entry name" value="CorA"/>
    <property type="match status" value="1"/>
</dbReference>
<evidence type="ECO:0000256" key="8">
    <source>
        <dbReference type="RuleBase" id="RU362010"/>
    </source>
</evidence>
<comment type="function">
    <text evidence="8">Mediates influx of magnesium ions.</text>
</comment>
<dbReference type="InterPro" id="IPR002523">
    <property type="entry name" value="MgTranspt_CorA/ZnTranspt_ZntB"/>
</dbReference>
<dbReference type="NCBIfam" id="TIGR00383">
    <property type="entry name" value="corA"/>
    <property type="match status" value="1"/>
</dbReference>
<accession>A0ABV8GWE7</accession>
<evidence type="ECO:0000256" key="7">
    <source>
        <dbReference type="ARBA" id="ARBA00023136"/>
    </source>
</evidence>
<dbReference type="SUPFAM" id="SSF143865">
    <property type="entry name" value="CorA soluble domain-like"/>
    <property type="match status" value="1"/>
</dbReference>
<keyword evidence="10" id="KW-1185">Reference proteome</keyword>
<evidence type="ECO:0000256" key="1">
    <source>
        <dbReference type="ARBA" id="ARBA00004651"/>
    </source>
</evidence>
<keyword evidence="3 8" id="KW-0813">Transport</keyword>
<keyword evidence="7 8" id="KW-0472">Membrane</keyword>
<dbReference type="Gene3D" id="1.20.58.340">
    <property type="entry name" value="Magnesium transport protein CorA, transmembrane region"/>
    <property type="match status" value="2"/>
</dbReference>
<dbReference type="RefSeq" id="WP_379495498.1">
    <property type="nucleotide sequence ID" value="NZ_JBHSAO010000001.1"/>
</dbReference>
<proteinExistence type="inferred from homology"/>
<feature type="transmembrane region" description="Helical" evidence="8">
    <location>
        <begin position="259"/>
        <end position="279"/>
    </location>
</feature>
<dbReference type="InterPro" id="IPR045861">
    <property type="entry name" value="CorA_cytoplasmic_dom"/>
</dbReference>
<evidence type="ECO:0000256" key="2">
    <source>
        <dbReference type="ARBA" id="ARBA00009765"/>
    </source>
</evidence>
<organism evidence="9 10">
    <name type="scientific">Oceanobacillus longus</name>
    <dbReference type="NCBI Taxonomy" id="930120"/>
    <lineage>
        <taxon>Bacteria</taxon>
        <taxon>Bacillati</taxon>
        <taxon>Bacillota</taxon>
        <taxon>Bacilli</taxon>
        <taxon>Bacillales</taxon>
        <taxon>Bacillaceae</taxon>
        <taxon>Oceanobacillus</taxon>
    </lineage>
</organism>
<dbReference type="Gene3D" id="3.30.460.20">
    <property type="entry name" value="CorA soluble domain-like"/>
    <property type="match status" value="1"/>
</dbReference>
<dbReference type="InterPro" id="IPR004488">
    <property type="entry name" value="Mg/Co-transport_prot_CorA"/>
</dbReference>
<dbReference type="EMBL" id="JBHSAO010000001">
    <property type="protein sequence ID" value="MFC4023012.1"/>
    <property type="molecule type" value="Genomic_DNA"/>
</dbReference>
<comment type="subcellular location">
    <subcellularLocation>
        <location evidence="1">Cell membrane</location>
        <topology evidence="1">Multi-pass membrane protein</topology>
    </subcellularLocation>
    <subcellularLocation>
        <location evidence="8">Membrane</location>
        <topology evidence="8">Multi-pass membrane protein</topology>
    </subcellularLocation>
</comment>
<dbReference type="PANTHER" id="PTHR46494">
    <property type="entry name" value="CORA FAMILY METAL ION TRANSPORTER (EUROFUNG)"/>
    <property type="match status" value="1"/>
</dbReference>
<gene>
    <name evidence="8 9" type="primary">corA</name>
    <name evidence="9" type="ORF">ACFOUV_04180</name>
</gene>
<feature type="transmembrane region" description="Helical" evidence="8">
    <location>
        <begin position="291"/>
        <end position="311"/>
    </location>
</feature>
<keyword evidence="5 8" id="KW-0812">Transmembrane</keyword>
<evidence type="ECO:0000256" key="4">
    <source>
        <dbReference type="ARBA" id="ARBA00022475"/>
    </source>
</evidence>
<keyword evidence="8" id="KW-0460">Magnesium</keyword>
<reference evidence="10" key="1">
    <citation type="journal article" date="2019" name="Int. J. Syst. Evol. Microbiol.">
        <title>The Global Catalogue of Microorganisms (GCM) 10K type strain sequencing project: providing services to taxonomists for standard genome sequencing and annotation.</title>
        <authorList>
            <consortium name="The Broad Institute Genomics Platform"/>
            <consortium name="The Broad Institute Genome Sequencing Center for Infectious Disease"/>
            <person name="Wu L."/>
            <person name="Ma J."/>
        </authorList>
    </citation>
    <scope>NUCLEOTIDE SEQUENCE [LARGE SCALE GENOMIC DNA]</scope>
    <source>
        <strain evidence="10">IBRC-M 10703</strain>
    </source>
</reference>
<dbReference type="SUPFAM" id="SSF144083">
    <property type="entry name" value="Magnesium transport protein CorA, transmembrane region"/>
    <property type="match status" value="1"/>
</dbReference>
<evidence type="ECO:0000313" key="10">
    <source>
        <dbReference type="Proteomes" id="UP001595772"/>
    </source>
</evidence>
<evidence type="ECO:0000256" key="5">
    <source>
        <dbReference type="ARBA" id="ARBA00022692"/>
    </source>
</evidence>
<evidence type="ECO:0000256" key="6">
    <source>
        <dbReference type="ARBA" id="ARBA00022989"/>
    </source>
</evidence>